<evidence type="ECO:0000256" key="4">
    <source>
        <dbReference type="ARBA" id="ARBA00035223"/>
    </source>
</evidence>
<dbReference type="AlphaFoldDB" id="A0A9P0AAR6"/>
<evidence type="ECO:0000256" key="2">
    <source>
        <dbReference type="ARBA" id="ARBA00022980"/>
    </source>
</evidence>
<proteinExistence type="inferred from homology"/>
<dbReference type="EMBL" id="OU963864">
    <property type="protein sequence ID" value="CAH0387776.1"/>
    <property type="molecule type" value="Genomic_DNA"/>
</dbReference>
<dbReference type="GO" id="GO:0003735">
    <property type="term" value="F:structural constituent of ribosome"/>
    <property type="evidence" value="ECO:0007669"/>
    <property type="project" value="InterPro"/>
</dbReference>
<dbReference type="Proteomes" id="UP001152759">
    <property type="component" value="Chromosome 3"/>
</dbReference>
<protein>
    <recommendedName>
        <fullName evidence="4">Large ribosomal subunit protein eL28</fullName>
    </recommendedName>
    <alternativeName>
        <fullName evidence="5">60S ribosomal protein L28</fullName>
    </alternativeName>
</protein>
<accession>A0A9P0AAR6</accession>
<evidence type="ECO:0000256" key="5">
    <source>
        <dbReference type="ARBA" id="ARBA00035330"/>
    </source>
</evidence>
<feature type="region of interest" description="Disordered" evidence="6">
    <location>
        <begin position="128"/>
        <end position="160"/>
    </location>
</feature>
<feature type="compositionally biased region" description="Basic residues" evidence="6">
    <location>
        <begin position="150"/>
        <end position="160"/>
    </location>
</feature>
<feature type="domain" description="Ribosomal eL28/Mak16" evidence="7">
    <location>
        <begin position="9"/>
        <end position="126"/>
    </location>
</feature>
<keyword evidence="3" id="KW-0687">Ribonucleoprotein</keyword>
<evidence type="ECO:0000256" key="6">
    <source>
        <dbReference type="SAM" id="MobiDB-lite"/>
    </source>
</evidence>
<comment type="similarity">
    <text evidence="1">Belongs to the eukaryotic ribosomal protein eL28 family.</text>
</comment>
<dbReference type="GO" id="GO:0005840">
    <property type="term" value="C:ribosome"/>
    <property type="evidence" value="ECO:0007669"/>
    <property type="project" value="UniProtKB-KW"/>
</dbReference>
<keyword evidence="2" id="KW-0689">Ribosomal protein</keyword>
<evidence type="ECO:0000313" key="9">
    <source>
        <dbReference type="Proteomes" id="UP001152759"/>
    </source>
</evidence>
<dbReference type="FunFam" id="3.30.390.110:FF:000002">
    <property type="entry name" value="60S ribosomal protein L28"/>
    <property type="match status" value="1"/>
</dbReference>
<dbReference type="GO" id="GO:1990904">
    <property type="term" value="C:ribonucleoprotein complex"/>
    <property type="evidence" value="ECO:0007669"/>
    <property type="project" value="UniProtKB-KW"/>
</dbReference>
<dbReference type="InterPro" id="IPR029004">
    <property type="entry name" value="Ribosomal_eL28/Mak16"/>
</dbReference>
<dbReference type="PANTHER" id="PTHR10544">
    <property type="entry name" value="60S RIBOSOMAL PROTEIN L28"/>
    <property type="match status" value="1"/>
</dbReference>
<evidence type="ECO:0000256" key="3">
    <source>
        <dbReference type="ARBA" id="ARBA00023274"/>
    </source>
</evidence>
<dbReference type="InterPro" id="IPR002672">
    <property type="entry name" value="Ribosomal_eL28"/>
</dbReference>
<dbReference type="GO" id="GO:0006412">
    <property type="term" value="P:translation"/>
    <property type="evidence" value="ECO:0007669"/>
    <property type="project" value="InterPro"/>
</dbReference>
<dbReference type="OrthoDB" id="338850at2759"/>
<organism evidence="8 9">
    <name type="scientific">Bemisia tabaci</name>
    <name type="common">Sweetpotato whitefly</name>
    <name type="synonym">Aleurodes tabaci</name>
    <dbReference type="NCBI Taxonomy" id="7038"/>
    <lineage>
        <taxon>Eukaryota</taxon>
        <taxon>Metazoa</taxon>
        <taxon>Ecdysozoa</taxon>
        <taxon>Arthropoda</taxon>
        <taxon>Hexapoda</taxon>
        <taxon>Insecta</taxon>
        <taxon>Pterygota</taxon>
        <taxon>Neoptera</taxon>
        <taxon>Paraneoptera</taxon>
        <taxon>Hemiptera</taxon>
        <taxon>Sternorrhyncha</taxon>
        <taxon>Aleyrodoidea</taxon>
        <taxon>Aleyrodidae</taxon>
        <taxon>Aleyrodinae</taxon>
        <taxon>Bemisia</taxon>
    </lineage>
</organism>
<dbReference type="KEGG" id="btab:109039646"/>
<feature type="compositionally biased region" description="Basic residues" evidence="6">
    <location>
        <begin position="131"/>
        <end position="142"/>
    </location>
</feature>
<evidence type="ECO:0000259" key="7">
    <source>
        <dbReference type="Pfam" id="PF01778"/>
    </source>
</evidence>
<sequence>MSYAVSPHLTWLIVKNNNAFLKKKRNIKKHFSTEPGNIPCLSSFKYSGIVQPKSVHITIPQDNRGFVVRTKKPGSFYKPGKSCVREVISGHARSSLKKLRNKLQKNRYRQELTRMALCKASAFLESQKGLKASKGKKKKGKGKDKEKKQPRVKKTKPATS</sequence>
<evidence type="ECO:0000313" key="8">
    <source>
        <dbReference type="EMBL" id="CAH0387776.1"/>
    </source>
</evidence>
<reference evidence="8" key="1">
    <citation type="submission" date="2021-12" db="EMBL/GenBank/DDBJ databases">
        <authorList>
            <person name="King R."/>
        </authorList>
    </citation>
    <scope>NUCLEOTIDE SEQUENCE</scope>
</reference>
<dbReference type="Gene3D" id="3.30.390.110">
    <property type="match status" value="1"/>
</dbReference>
<dbReference type="Pfam" id="PF01778">
    <property type="entry name" value="Ribosomal_L28e"/>
    <property type="match status" value="1"/>
</dbReference>
<keyword evidence="9" id="KW-1185">Reference proteome</keyword>
<name>A0A9P0AAR6_BEMTA</name>
<gene>
    <name evidence="8" type="ORF">BEMITA_LOCUS6747</name>
</gene>
<evidence type="ECO:0000256" key="1">
    <source>
        <dbReference type="ARBA" id="ARBA00007926"/>
    </source>
</evidence>